<feature type="region of interest" description="Disordered" evidence="1">
    <location>
        <begin position="384"/>
        <end position="409"/>
    </location>
</feature>
<feature type="domain" description="Monopolin complex subunit Csm1/Pcs1 C-terminal" evidence="2">
    <location>
        <begin position="498"/>
        <end position="558"/>
    </location>
</feature>
<evidence type="ECO:0000256" key="1">
    <source>
        <dbReference type="SAM" id="MobiDB-lite"/>
    </source>
</evidence>
<dbReference type="GO" id="GO:1990644">
    <property type="term" value="F:microtubule site clamp"/>
    <property type="evidence" value="ECO:0007669"/>
    <property type="project" value="TreeGrafter"/>
</dbReference>
<dbReference type="InterPro" id="IPR020981">
    <property type="entry name" value="Csm1/Pcs1_C"/>
</dbReference>
<feature type="compositionally biased region" description="Polar residues" evidence="1">
    <location>
        <begin position="232"/>
        <end position="245"/>
    </location>
</feature>
<feature type="domain" description="Monopolin complex subunit Csm1/Pcs1 C-terminal" evidence="2">
    <location>
        <begin position="431"/>
        <end position="466"/>
    </location>
</feature>
<dbReference type="GO" id="GO:0045144">
    <property type="term" value="P:meiotic sister chromatid segregation"/>
    <property type="evidence" value="ECO:0007669"/>
    <property type="project" value="TreeGrafter"/>
</dbReference>
<sequence>MAPKSATLSAMVDPISDDEFARTDIDMMPTPDSQTENKPPTKRKAGRPKVTTAVVPAANKITKSKIAARRASGVTMPKKKATTAAATKQKGRKVLEERTNVPAAAAINDDGSETEEVDDFDDALAVGRVKKGGKASKMEVAPVKKSKAGKKAKVAELEFAAVVEKPVKVAKAATTAPQKKSAKTKRALSPEIPETQPDPMDMDVDIEPTELLEKEETVIPEQEPEPVRKTATRQPTNQIRASSRQPDVFTSHHRRAGSASDTERANDPALRRKLGDMTKKFENLDIKYRNLKEMGMNESSTNFEKLRKSSEKKAKDQDDIIASLKKELTSQCSLAAESKSLRTQITTLQSENQILTAESKTLSSSLQTAQNEIKTLSAKLQNARSSVQPESSTTNAKTIPGSAVKDRRPASAVATAAANAKHDEEKQIMKLKEDLYSDLSGLLIHNVKRLEDQDIYDCIQTGRNGSTYPPSISPLSSPLPLPILPQNPPNLNTNSPNHTALRFQLSISHFNPSTATPGPSFYDDAEFAYSPILDEKNDRPLLEILPDYLTEEIVFPRNSAAKFYGKVVECMSRRYED</sequence>
<dbReference type="GO" id="GO:0072686">
    <property type="term" value="C:mitotic spindle"/>
    <property type="evidence" value="ECO:0007669"/>
    <property type="project" value="TreeGrafter"/>
</dbReference>
<feature type="compositionally biased region" description="Polar residues" evidence="1">
    <location>
        <begin position="384"/>
        <end position="397"/>
    </location>
</feature>
<dbReference type="PANTHER" id="PTHR28006">
    <property type="entry name" value="MONOPOLIN COMPLEX SUBUNIT CSM1"/>
    <property type="match status" value="1"/>
</dbReference>
<name>A0A9P4NRW7_9PEZI</name>
<dbReference type="GO" id="GO:0051315">
    <property type="term" value="P:attachment of mitotic spindle microtubules to kinetochore"/>
    <property type="evidence" value="ECO:0007669"/>
    <property type="project" value="TreeGrafter"/>
</dbReference>
<feature type="compositionally biased region" description="Acidic residues" evidence="1">
    <location>
        <begin position="200"/>
        <end position="210"/>
    </location>
</feature>
<dbReference type="InterPro" id="IPR040349">
    <property type="entry name" value="Csm1/Pcs1"/>
</dbReference>
<comment type="caution">
    <text evidence="3">The sequence shown here is derived from an EMBL/GenBank/DDBJ whole genome shotgun (WGS) entry which is preliminary data.</text>
</comment>
<dbReference type="GO" id="GO:0034506">
    <property type="term" value="C:chromosome, centromeric core domain"/>
    <property type="evidence" value="ECO:0007669"/>
    <property type="project" value="TreeGrafter"/>
</dbReference>
<proteinExistence type="predicted"/>
<feature type="region of interest" description="Disordered" evidence="1">
    <location>
        <begin position="169"/>
        <end position="277"/>
    </location>
</feature>
<dbReference type="EMBL" id="MU007035">
    <property type="protein sequence ID" value="KAF2431004.1"/>
    <property type="molecule type" value="Genomic_DNA"/>
</dbReference>
<dbReference type="Proteomes" id="UP000800235">
    <property type="component" value="Unassembled WGS sequence"/>
</dbReference>
<accession>A0A9P4NRW7</accession>
<feature type="compositionally biased region" description="Basic and acidic residues" evidence="1">
    <location>
        <begin position="304"/>
        <end position="316"/>
    </location>
</feature>
<dbReference type="CDD" id="cd23787">
    <property type="entry name" value="RWD_CSM1"/>
    <property type="match status" value="1"/>
</dbReference>
<evidence type="ECO:0000259" key="2">
    <source>
        <dbReference type="Pfam" id="PF12539"/>
    </source>
</evidence>
<dbReference type="GO" id="GO:0005730">
    <property type="term" value="C:nucleolus"/>
    <property type="evidence" value="ECO:0007669"/>
    <property type="project" value="TreeGrafter"/>
</dbReference>
<dbReference type="Pfam" id="PF12539">
    <property type="entry name" value="Csm1"/>
    <property type="match status" value="2"/>
</dbReference>
<dbReference type="AlphaFoldDB" id="A0A9P4NRW7"/>
<evidence type="ECO:0000313" key="4">
    <source>
        <dbReference type="Proteomes" id="UP000800235"/>
    </source>
</evidence>
<organism evidence="3 4">
    <name type="scientific">Tothia fuscella</name>
    <dbReference type="NCBI Taxonomy" id="1048955"/>
    <lineage>
        <taxon>Eukaryota</taxon>
        <taxon>Fungi</taxon>
        <taxon>Dikarya</taxon>
        <taxon>Ascomycota</taxon>
        <taxon>Pezizomycotina</taxon>
        <taxon>Dothideomycetes</taxon>
        <taxon>Pleosporomycetidae</taxon>
        <taxon>Venturiales</taxon>
        <taxon>Cylindrosympodiaceae</taxon>
        <taxon>Tothia</taxon>
    </lineage>
</organism>
<keyword evidence="4" id="KW-1185">Reference proteome</keyword>
<gene>
    <name evidence="3" type="ORF">EJ08DRAFT_207504</name>
</gene>
<feature type="region of interest" description="Disordered" evidence="1">
    <location>
        <begin position="64"/>
        <end position="119"/>
    </location>
</feature>
<dbReference type="OrthoDB" id="2431049at2759"/>
<dbReference type="InterPro" id="IPR038608">
    <property type="entry name" value="Csm1/Pcs1_C_sf"/>
</dbReference>
<dbReference type="GO" id="GO:0033551">
    <property type="term" value="C:monopolin complex"/>
    <property type="evidence" value="ECO:0007669"/>
    <property type="project" value="InterPro"/>
</dbReference>
<feature type="compositionally biased region" description="Acidic residues" evidence="1">
    <location>
        <begin position="110"/>
        <end position="119"/>
    </location>
</feature>
<dbReference type="PANTHER" id="PTHR28006:SF1">
    <property type="entry name" value="MONOPOLIN COMPLEX SUBUNIT CSM1"/>
    <property type="match status" value="1"/>
</dbReference>
<feature type="compositionally biased region" description="Basic and acidic residues" evidence="1">
    <location>
        <begin position="261"/>
        <end position="277"/>
    </location>
</feature>
<reference evidence="3" key="1">
    <citation type="journal article" date="2020" name="Stud. Mycol.">
        <title>101 Dothideomycetes genomes: a test case for predicting lifestyles and emergence of pathogens.</title>
        <authorList>
            <person name="Haridas S."/>
            <person name="Albert R."/>
            <person name="Binder M."/>
            <person name="Bloem J."/>
            <person name="Labutti K."/>
            <person name="Salamov A."/>
            <person name="Andreopoulos B."/>
            <person name="Baker S."/>
            <person name="Barry K."/>
            <person name="Bills G."/>
            <person name="Bluhm B."/>
            <person name="Cannon C."/>
            <person name="Castanera R."/>
            <person name="Culley D."/>
            <person name="Daum C."/>
            <person name="Ezra D."/>
            <person name="Gonzalez J."/>
            <person name="Henrissat B."/>
            <person name="Kuo A."/>
            <person name="Liang C."/>
            <person name="Lipzen A."/>
            <person name="Lutzoni F."/>
            <person name="Magnuson J."/>
            <person name="Mondo S."/>
            <person name="Nolan M."/>
            <person name="Ohm R."/>
            <person name="Pangilinan J."/>
            <person name="Park H.-J."/>
            <person name="Ramirez L."/>
            <person name="Alfaro M."/>
            <person name="Sun H."/>
            <person name="Tritt A."/>
            <person name="Yoshinaga Y."/>
            <person name="Zwiers L.-H."/>
            <person name="Turgeon B."/>
            <person name="Goodwin S."/>
            <person name="Spatafora J."/>
            <person name="Crous P."/>
            <person name="Grigoriev I."/>
        </authorList>
    </citation>
    <scope>NUCLEOTIDE SEQUENCE</scope>
    <source>
        <strain evidence="3">CBS 130266</strain>
    </source>
</reference>
<evidence type="ECO:0000313" key="3">
    <source>
        <dbReference type="EMBL" id="KAF2431004.1"/>
    </source>
</evidence>
<feature type="compositionally biased region" description="Low complexity" evidence="1">
    <location>
        <begin position="169"/>
        <end position="179"/>
    </location>
</feature>
<dbReference type="Gene3D" id="3.90.1150.80">
    <property type="match status" value="1"/>
</dbReference>
<protein>
    <recommendedName>
        <fullName evidence="2">Monopolin complex subunit Csm1/Pcs1 C-terminal domain-containing protein</fullName>
    </recommendedName>
</protein>
<feature type="region of interest" description="Disordered" evidence="1">
    <location>
        <begin position="296"/>
        <end position="316"/>
    </location>
</feature>
<feature type="region of interest" description="Disordered" evidence="1">
    <location>
        <begin position="1"/>
        <end position="50"/>
    </location>
</feature>